<keyword evidence="3" id="KW-1185">Reference proteome</keyword>
<dbReference type="EMBL" id="SWLB01000024">
    <property type="protein sequence ID" value="KAF3322971.1"/>
    <property type="molecule type" value="Genomic_DNA"/>
</dbReference>
<dbReference type="GO" id="GO:0009733">
    <property type="term" value="P:response to auxin"/>
    <property type="evidence" value="ECO:0007669"/>
    <property type="project" value="InterPro"/>
</dbReference>
<gene>
    <name evidence="2" type="ORF">FCM35_KLT12960</name>
</gene>
<evidence type="ECO:0000313" key="3">
    <source>
        <dbReference type="Proteomes" id="UP000623129"/>
    </source>
</evidence>
<comment type="similarity">
    <text evidence="1">Belongs to the ARG7 family.</text>
</comment>
<dbReference type="PANTHER" id="PTHR35296:SF3">
    <property type="entry name" value="EXPRESSED PROTEIN"/>
    <property type="match status" value="1"/>
</dbReference>
<reference evidence="2" key="1">
    <citation type="submission" date="2020-01" db="EMBL/GenBank/DDBJ databases">
        <title>Genome sequence of Kobresia littledalei, the first chromosome-level genome in the family Cyperaceae.</title>
        <authorList>
            <person name="Qu G."/>
        </authorList>
    </citation>
    <scope>NUCLEOTIDE SEQUENCE</scope>
    <source>
        <strain evidence="2">C.B.Clarke</strain>
        <tissue evidence="2">Leaf</tissue>
    </source>
</reference>
<dbReference type="Proteomes" id="UP000623129">
    <property type="component" value="Unassembled WGS sequence"/>
</dbReference>
<protein>
    <submittedName>
        <fullName evidence="2">Uncharacterized protein</fullName>
    </submittedName>
</protein>
<accession>A0A833QNU2</accession>
<name>A0A833QNU2_9POAL</name>
<proteinExistence type="inferred from homology"/>
<dbReference type="OrthoDB" id="1052757at2759"/>
<dbReference type="PANTHER" id="PTHR35296">
    <property type="entry name" value="EXPRESSED PROTEIN"/>
    <property type="match status" value="1"/>
</dbReference>
<organism evidence="2 3">
    <name type="scientific">Carex littledalei</name>
    <dbReference type="NCBI Taxonomy" id="544730"/>
    <lineage>
        <taxon>Eukaryota</taxon>
        <taxon>Viridiplantae</taxon>
        <taxon>Streptophyta</taxon>
        <taxon>Embryophyta</taxon>
        <taxon>Tracheophyta</taxon>
        <taxon>Spermatophyta</taxon>
        <taxon>Magnoliopsida</taxon>
        <taxon>Liliopsida</taxon>
        <taxon>Poales</taxon>
        <taxon>Cyperaceae</taxon>
        <taxon>Cyperoideae</taxon>
        <taxon>Cariceae</taxon>
        <taxon>Carex</taxon>
        <taxon>Carex subgen. Euthyceras</taxon>
    </lineage>
</organism>
<evidence type="ECO:0000313" key="2">
    <source>
        <dbReference type="EMBL" id="KAF3322971.1"/>
    </source>
</evidence>
<dbReference type="InterPro" id="IPR003676">
    <property type="entry name" value="SAUR_fam"/>
</dbReference>
<evidence type="ECO:0000256" key="1">
    <source>
        <dbReference type="ARBA" id="ARBA00006974"/>
    </source>
</evidence>
<dbReference type="AlphaFoldDB" id="A0A833QNU2"/>
<sequence length="128" mass="14842">MHNSNKEVTTLGCFPLLRHLSYRRYRRLTDEVSDSGTQTIMVGKEKRVFHVDRYVLDTGPFRCLMELAKTNGNKKENCGSDCKDVIYLDLDAILFEHMLWLVSEYSASTTCDSNLMLDMRAILDFYSQ</sequence>
<comment type="caution">
    <text evidence="2">The sequence shown here is derived from an EMBL/GenBank/DDBJ whole genome shotgun (WGS) entry which is preliminary data.</text>
</comment>